<organism evidence="3 4">
    <name type="scientific">Paenisporosarcina quisquiliarum</name>
    <dbReference type="NCBI Taxonomy" id="365346"/>
    <lineage>
        <taxon>Bacteria</taxon>
        <taxon>Bacillati</taxon>
        <taxon>Bacillota</taxon>
        <taxon>Bacilli</taxon>
        <taxon>Bacillales</taxon>
        <taxon>Caryophanaceae</taxon>
        <taxon>Paenisporosarcina</taxon>
    </lineage>
</organism>
<name>A0A9X3RDP8_9BACL</name>
<proteinExistence type="predicted"/>
<dbReference type="Gene3D" id="1.20.1260.10">
    <property type="match status" value="1"/>
</dbReference>
<dbReference type="Pfam" id="PF03713">
    <property type="entry name" value="DUF305"/>
    <property type="match status" value="1"/>
</dbReference>
<evidence type="ECO:0000259" key="2">
    <source>
        <dbReference type="Pfam" id="PF03713"/>
    </source>
</evidence>
<keyword evidence="1" id="KW-0812">Transmembrane</keyword>
<dbReference type="EMBL" id="JAMKBJ010000009">
    <property type="protein sequence ID" value="MCZ8537781.1"/>
    <property type="molecule type" value="Genomic_DNA"/>
</dbReference>
<dbReference type="AlphaFoldDB" id="A0A9X3RDP8"/>
<sequence>MKKYVNFGLMIVTSTTIMYALMYLNVYQLDHIFFSETRLYMAFIMGSVMAVVMLLFMRHMYTNKRLNVIIFVVSAIVFASSLGLVRSQSTVEDTSWMKAMIPHHSIAILTSERANFSDPRVQVLADSIIEAQRKEIKEMKKLIEELEEEE</sequence>
<protein>
    <submittedName>
        <fullName evidence="3">DUF305 domain-containing protein</fullName>
    </submittedName>
</protein>
<accession>A0A9X3RDP8</accession>
<feature type="transmembrane region" description="Helical" evidence="1">
    <location>
        <begin position="7"/>
        <end position="27"/>
    </location>
</feature>
<evidence type="ECO:0000256" key="1">
    <source>
        <dbReference type="SAM" id="Phobius"/>
    </source>
</evidence>
<dbReference type="InterPro" id="IPR012347">
    <property type="entry name" value="Ferritin-like"/>
</dbReference>
<keyword evidence="1" id="KW-1133">Transmembrane helix</keyword>
<reference evidence="3" key="1">
    <citation type="submission" date="2022-05" db="EMBL/GenBank/DDBJ databases">
        <authorList>
            <person name="Colautti A."/>
            <person name="Iacumin L."/>
        </authorList>
    </citation>
    <scope>NUCLEOTIDE SEQUENCE</scope>
    <source>
        <strain evidence="3">SK 55</strain>
    </source>
</reference>
<feature type="transmembrane region" description="Helical" evidence="1">
    <location>
        <begin position="39"/>
        <end position="56"/>
    </location>
</feature>
<evidence type="ECO:0000313" key="4">
    <source>
        <dbReference type="Proteomes" id="UP001152173"/>
    </source>
</evidence>
<feature type="domain" description="DUF305" evidence="2">
    <location>
        <begin position="93"/>
        <end position="142"/>
    </location>
</feature>
<gene>
    <name evidence="3" type="ORF">M9R32_11360</name>
</gene>
<dbReference type="RefSeq" id="WP_269926850.1">
    <property type="nucleotide sequence ID" value="NZ_JAMKBJ010000009.1"/>
</dbReference>
<keyword evidence="4" id="KW-1185">Reference proteome</keyword>
<evidence type="ECO:0000313" key="3">
    <source>
        <dbReference type="EMBL" id="MCZ8537781.1"/>
    </source>
</evidence>
<dbReference type="Proteomes" id="UP001152173">
    <property type="component" value="Unassembled WGS sequence"/>
</dbReference>
<comment type="caution">
    <text evidence="3">The sequence shown here is derived from an EMBL/GenBank/DDBJ whole genome shotgun (WGS) entry which is preliminary data.</text>
</comment>
<keyword evidence="1" id="KW-0472">Membrane</keyword>
<dbReference type="InterPro" id="IPR005183">
    <property type="entry name" value="DUF305_CopM-like"/>
</dbReference>
<feature type="transmembrane region" description="Helical" evidence="1">
    <location>
        <begin position="68"/>
        <end position="85"/>
    </location>
</feature>